<dbReference type="InterPro" id="IPR055170">
    <property type="entry name" value="GFO_IDH_MocA-like_dom"/>
</dbReference>
<dbReference type="Pfam" id="PF01408">
    <property type="entry name" value="GFO_IDH_MocA"/>
    <property type="match status" value="1"/>
</dbReference>
<sequence length="310" mass="34311">MPAIKKADGAELHALLSRDATRAEQLAREHGATNAYTTVDALLADDALDAIYVSTPVHLHCEQVIAAAERGLHVLCDKPMALTPQECTEMIAACETNGVHLQVCFLFRFHSCFQQIRTWVDEGRFGTIVHGRMPFLKQYQLTPDEWRAQPEKGGGGCFMDLGPHSVDLLRYLIGEVNAVSAFYNTTTQDTVVEETGGILIRFDNGAQAFTDLSFSVPQCDIILELYGTEGTTWIYNDNGWKIKTYFEGEPQLIHSQYEDLYQYQFEHFAACVHEGVAPITTGNDGLRANEILAAAYRAGETGQLVPCPAT</sequence>
<dbReference type="InterPro" id="IPR000683">
    <property type="entry name" value="Gfo/Idh/MocA-like_OxRdtase_N"/>
</dbReference>
<comment type="caution">
    <text evidence="4">The sequence shown here is derived from an EMBL/GenBank/DDBJ whole genome shotgun (WGS) entry which is preliminary data.</text>
</comment>
<dbReference type="SUPFAM" id="SSF51735">
    <property type="entry name" value="NAD(P)-binding Rossmann-fold domains"/>
    <property type="match status" value="1"/>
</dbReference>
<evidence type="ECO:0000256" key="1">
    <source>
        <dbReference type="ARBA" id="ARBA00010928"/>
    </source>
</evidence>
<feature type="domain" description="GFO/IDH/MocA-like oxidoreductase" evidence="3">
    <location>
        <begin position="113"/>
        <end position="231"/>
    </location>
</feature>
<gene>
    <name evidence="4" type="ORF">GBAR_LOCUS19704</name>
</gene>
<dbReference type="AlphaFoldDB" id="A0AA35STI5"/>
<evidence type="ECO:0000259" key="2">
    <source>
        <dbReference type="Pfam" id="PF01408"/>
    </source>
</evidence>
<dbReference type="Gene3D" id="3.40.50.720">
    <property type="entry name" value="NAD(P)-binding Rossmann-like Domain"/>
    <property type="match status" value="1"/>
</dbReference>
<proteinExistence type="inferred from homology"/>
<dbReference type="PANTHER" id="PTHR43249">
    <property type="entry name" value="UDP-N-ACETYL-2-AMINO-2-DEOXY-D-GLUCURONATE OXIDASE"/>
    <property type="match status" value="1"/>
</dbReference>
<reference evidence="4" key="1">
    <citation type="submission" date="2023-03" db="EMBL/GenBank/DDBJ databases">
        <authorList>
            <person name="Steffen K."/>
            <person name="Cardenas P."/>
        </authorList>
    </citation>
    <scope>NUCLEOTIDE SEQUENCE</scope>
</reference>
<dbReference type="GO" id="GO:0000166">
    <property type="term" value="F:nucleotide binding"/>
    <property type="evidence" value="ECO:0007669"/>
    <property type="project" value="InterPro"/>
</dbReference>
<comment type="similarity">
    <text evidence="1">Belongs to the Gfo/Idh/MocA family.</text>
</comment>
<dbReference type="PANTHER" id="PTHR43249:SF1">
    <property type="entry name" value="D-GLUCOSIDE 3-DEHYDROGENASE"/>
    <property type="match status" value="1"/>
</dbReference>
<dbReference type="InterPro" id="IPR052515">
    <property type="entry name" value="Gfo/Idh/MocA_Oxidoreductase"/>
</dbReference>
<dbReference type="Proteomes" id="UP001174909">
    <property type="component" value="Unassembled WGS sequence"/>
</dbReference>
<dbReference type="SUPFAM" id="SSF55347">
    <property type="entry name" value="Glyceraldehyde-3-phosphate dehydrogenase-like, C-terminal domain"/>
    <property type="match status" value="1"/>
</dbReference>
<dbReference type="Pfam" id="PF22725">
    <property type="entry name" value="GFO_IDH_MocA_C3"/>
    <property type="match status" value="1"/>
</dbReference>
<dbReference type="InterPro" id="IPR036291">
    <property type="entry name" value="NAD(P)-bd_dom_sf"/>
</dbReference>
<evidence type="ECO:0000259" key="3">
    <source>
        <dbReference type="Pfam" id="PF22725"/>
    </source>
</evidence>
<protein>
    <submittedName>
        <fullName evidence="4">D-xylose 1-dehydrogenase (NADP(+)) 2</fullName>
    </submittedName>
</protein>
<keyword evidence="5" id="KW-1185">Reference proteome</keyword>
<name>A0AA35STI5_GEOBA</name>
<organism evidence="4 5">
    <name type="scientific">Geodia barretti</name>
    <name type="common">Barrett's horny sponge</name>
    <dbReference type="NCBI Taxonomy" id="519541"/>
    <lineage>
        <taxon>Eukaryota</taxon>
        <taxon>Metazoa</taxon>
        <taxon>Porifera</taxon>
        <taxon>Demospongiae</taxon>
        <taxon>Heteroscleromorpha</taxon>
        <taxon>Tetractinellida</taxon>
        <taxon>Astrophorina</taxon>
        <taxon>Geodiidae</taxon>
        <taxon>Geodia</taxon>
    </lineage>
</organism>
<dbReference type="Gene3D" id="3.30.360.10">
    <property type="entry name" value="Dihydrodipicolinate Reductase, domain 2"/>
    <property type="match status" value="1"/>
</dbReference>
<dbReference type="EMBL" id="CASHTH010002771">
    <property type="protein sequence ID" value="CAI8035088.1"/>
    <property type="molecule type" value="Genomic_DNA"/>
</dbReference>
<feature type="domain" description="Gfo/Idh/MocA-like oxidoreductase N-terminal" evidence="2">
    <location>
        <begin position="4"/>
        <end position="103"/>
    </location>
</feature>
<evidence type="ECO:0000313" key="4">
    <source>
        <dbReference type="EMBL" id="CAI8035088.1"/>
    </source>
</evidence>
<evidence type="ECO:0000313" key="5">
    <source>
        <dbReference type="Proteomes" id="UP001174909"/>
    </source>
</evidence>
<accession>A0AA35STI5</accession>